<dbReference type="GO" id="GO:0070069">
    <property type="term" value="C:cytochrome complex"/>
    <property type="evidence" value="ECO:0007669"/>
    <property type="project" value="TreeGrafter"/>
</dbReference>
<dbReference type="GO" id="GO:0016682">
    <property type="term" value="F:oxidoreductase activity, acting on diphenols and related substances as donors, oxygen as acceptor"/>
    <property type="evidence" value="ECO:0007669"/>
    <property type="project" value="TreeGrafter"/>
</dbReference>
<accession>A0A142IVN4</accession>
<dbReference type="EMBL" id="QJRX01000008">
    <property type="protein sequence ID" value="PYC22024.1"/>
    <property type="molecule type" value="Genomic_DNA"/>
</dbReference>
<feature type="transmembrane region" description="Helical" evidence="7">
    <location>
        <begin position="6"/>
        <end position="37"/>
    </location>
</feature>
<feature type="transmembrane region" description="Helical" evidence="7">
    <location>
        <begin position="299"/>
        <end position="318"/>
    </location>
</feature>
<evidence type="ECO:0000313" key="8">
    <source>
        <dbReference type="EMBL" id="PYC22024.1"/>
    </source>
</evidence>
<evidence type="ECO:0000313" key="11">
    <source>
        <dbReference type="Proteomes" id="UP000248146"/>
    </source>
</evidence>
<dbReference type="PANTHER" id="PTHR43141">
    <property type="entry name" value="CYTOCHROME BD2 SUBUNIT II"/>
    <property type="match status" value="1"/>
</dbReference>
<sequence>MSIDLPLIWAGVIAFGIFMYVVMDGFDLGIGILYPFFRDKDERDAMMNTVAPIWDGNETWLVLGGAGLFAAFPLAYSVVLTALYLPLLIMLIALIFRGVAFEFRFKAKRTRHVWDAAFIWGSIVATFAQGVVLGAFIEGIKVENRQFAGGAFDWLAPFPLFCGAGLVAGYAMLGCAWLLMKTEGKLRHKMYKLMLPLTSLLLLFIAVVSIWTPLAHESIAQRWFTLPNLFYFIPVPTLVAVTILGIVRAVHLKIDWQPFVLTLVLIALAYTGLAISLWPNIIPPAVSIWEASAPASSQAFALVGVVFMVPIILIYTAYSYWVFRGKVKVGEGYH</sequence>
<comment type="similarity">
    <text evidence="2">Belongs to the cytochrome ubiquinol oxidase subunit 2 family.</text>
</comment>
<evidence type="ECO:0000256" key="3">
    <source>
        <dbReference type="ARBA" id="ARBA00022475"/>
    </source>
</evidence>
<feature type="transmembrane region" description="Helical" evidence="7">
    <location>
        <begin position="113"/>
        <end position="137"/>
    </location>
</feature>
<feature type="transmembrane region" description="Helical" evidence="7">
    <location>
        <begin position="259"/>
        <end position="279"/>
    </location>
</feature>
<keyword evidence="4 7" id="KW-0812">Transmembrane</keyword>
<feature type="transmembrane region" description="Helical" evidence="7">
    <location>
        <begin position="229"/>
        <end position="247"/>
    </location>
</feature>
<feature type="transmembrane region" description="Helical" evidence="7">
    <location>
        <begin position="82"/>
        <end position="101"/>
    </location>
</feature>
<dbReference type="EMBL" id="FTMP01000005">
    <property type="protein sequence ID" value="SIQ56284.1"/>
    <property type="molecule type" value="Genomic_DNA"/>
</dbReference>
<dbReference type="Proteomes" id="UP000248146">
    <property type="component" value="Unassembled WGS sequence"/>
</dbReference>
<evidence type="ECO:0000256" key="2">
    <source>
        <dbReference type="ARBA" id="ARBA00007543"/>
    </source>
</evidence>
<dbReference type="OrthoDB" id="9776710at2"/>
<dbReference type="GO" id="GO:0019646">
    <property type="term" value="P:aerobic electron transport chain"/>
    <property type="evidence" value="ECO:0007669"/>
    <property type="project" value="TreeGrafter"/>
</dbReference>
<dbReference type="PANTHER" id="PTHR43141:SF4">
    <property type="entry name" value="CYTOCHROME BD2 SUBUNIT II"/>
    <property type="match status" value="1"/>
</dbReference>
<dbReference type="GO" id="GO:0009055">
    <property type="term" value="F:electron transfer activity"/>
    <property type="evidence" value="ECO:0007669"/>
    <property type="project" value="TreeGrafter"/>
</dbReference>
<dbReference type="AlphaFoldDB" id="A0A142IVN4"/>
<proteinExistence type="inferred from homology"/>
<protein>
    <submittedName>
        <fullName evidence="9">Cytochrome bd-I ubiquinol oxidase subunit 2 apoprotein</fullName>
    </submittedName>
    <submittedName>
        <fullName evidence="8">Cytochrome d ubiquinol oxidase subunit II</fullName>
    </submittedName>
</protein>
<keyword evidence="6 7" id="KW-0472">Membrane</keyword>
<feature type="transmembrane region" description="Helical" evidence="7">
    <location>
        <begin position="191"/>
        <end position="214"/>
    </location>
</feature>
<gene>
    <name evidence="8" type="primary">cydB</name>
    <name evidence="8" type="ORF">DMO17_16375</name>
    <name evidence="9" type="ORF">SAMN05878282_105178</name>
</gene>
<dbReference type="GeneID" id="42931905"/>
<dbReference type="InterPro" id="IPR003317">
    <property type="entry name" value="Cyt-d_oxidase_su2"/>
</dbReference>
<name>A0A142IVN4_AQUAC</name>
<evidence type="ECO:0000313" key="9">
    <source>
        <dbReference type="EMBL" id="SIQ56284.1"/>
    </source>
</evidence>
<evidence type="ECO:0000256" key="6">
    <source>
        <dbReference type="ARBA" id="ARBA00023136"/>
    </source>
</evidence>
<dbReference type="PIRSF" id="PIRSF000267">
    <property type="entry name" value="Cyt_oxidse_sub2"/>
    <property type="match status" value="1"/>
</dbReference>
<feature type="transmembrane region" description="Helical" evidence="7">
    <location>
        <begin position="157"/>
        <end position="179"/>
    </location>
</feature>
<keyword evidence="5 7" id="KW-1133">Transmembrane helix</keyword>
<evidence type="ECO:0000256" key="1">
    <source>
        <dbReference type="ARBA" id="ARBA00004651"/>
    </source>
</evidence>
<dbReference type="Proteomes" id="UP000185841">
    <property type="component" value="Unassembled WGS sequence"/>
</dbReference>
<dbReference type="GO" id="GO:0005886">
    <property type="term" value="C:plasma membrane"/>
    <property type="evidence" value="ECO:0007669"/>
    <property type="project" value="UniProtKB-SubCell"/>
</dbReference>
<evidence type="ECO:0000256" key="4">
    <source>
        <dbReference type="ARBA" id="ARBA00022692"/>
    </source>
</evidence>
<reference evidence="8 11" key="2">
    <citation type="submission" date="2018-06" db="EMBL/GenBank/DDBJ databases">
        <title>Pseudomonas diversity within urban Lake Michigan freshwaters.</title>
        <authorList>
            <person name="Batrich M."/>
            <person name="Hatzopoulos T."/>
            <person name="Putonti C."/>
        </authorList>
    </citation>
    <scope>NUCLEOTIDE SEQUENCE [LARGE SCALE GENOMIC DNA]</scope>
    <source>
        <strain evidence="8 11">MB-090714</strain>
    </source>
</reference>
<evidence type="ECO:0000256" key="5">
    <source>
        <dbReference type="ARBA" id="ARBA00022989"/>
    </source>
</evidence>
<reference evidence="9 10" key="1">
    <citation type="submission" date="2017-01" db="EMBL/GenBank/DDBJ databases">
        <authorList>
            <person name="Mah S.A."/>
            <person name="Swanson W.J."/>
            <person name="Moy G.W."/>
            <person name="Vacquier V.D."/>
        </authorList>
    </citation>
    <scope>NUCLEOTIDE SEQUENCE [LARGE SCALE GENOMIC DNA]</scope>
    <source>
        <strain evidence="9 10">RU36E</strain>
    </source>
</reference>
<evidence type="ECO:0000256" key="7">
    <source>
        <dbReference type="SAM" id="Phobius"/>
    </source>
</evidence>
<keyword evidence="3" id="KW-1003">Cell membrane</keyword>
<dbReference type="Pfam" id="PF02322">
    <property type="entry name" value="Cyt_bd_oxida_II"/>
    <property type="match status" value="1"/>
</dbReference>
<comment type="subcellular location">
    <subcellularLocation>
        <location evidence="1">Cell membrane</location>
        <topology evidence="1">Multi-pass membrane protein</topology>
    </subcellularLocation>
</comment>
<dbReference type="NCBIfam" id="TIGR00203">
    <property type="entry name" value="cydB"/>
    <property type="match status" value="1"/>
</dbReference>
<organism evidence="8 11">
    <name type="scientific">Aquipseudomonas alcaligenes</name>
    <name type="common">Pseudomonas alcaligenes</name>
    <dbReference type="NCBI Taxonomy" id="43263"/>
    <lineage>
        <taxon>Bacteria</taxon>
        <taxon>Pseudomonadati</taxon>
        <taxon>Pseudomonadota</taxon>
        <taxon>Gammaproteobacteria</taxon>
        <taxon>Pseudomonadales</taxon>
        <taxon>Pseudomonadaceae</taxon>
        <taxon>Aquipseudomonas</taxon>
    </lineage>
</organism>
<dbReference type="RefSeq" id="WP_021701083.1">
    <property type="nucleotide sequence ID" value="NZ_CALTXO010000003.1"/>
</dbReference>
<dbReference type="KEGG" id="palc:A0T30_19045"/>
<evidence type="ECO:0000313" key="10">
    <source>
        <dbReference type="Proteomes" id="UP000185841"/>
    </source>
</evidence>